<evidence type="ECO:0000313" key="14">
    <source>
        <dbReference type="EMBL" id="KAF6028395.1"/>
    </source>
</evidence>
<dbReference type="InterPro" id="IPR038887">
    <property type="entry name" value="Nus1/NgBR"/>
</dbReference>
<gene>
    <name evidence="14" type="ORF">EB796_013284</name>
</gene>
<dbReference type="EMBL" id="VXIV02001954">
    <property type="protein sequence ID" value="KAF6028395.1"/>
    <property type="molecule type" value="Genomic_DNA"/>
</dbReference>
<comment type="cofactor">
    <cofactor evidence="1">
        <name>Mg(2+)</name>
        <dbReference type="ChEBI" id="CHEBI:18420"/>
    </cofactor>
</comment>
<comment type="caution">
    <text evidence="14">The sequence shown here is derived from an EMBL/GenBank/DDBJ whole genome shotgun (WGS) entry which is preliminary data.</text>
</comment>
<accession>A0A7J7JR19</accession>
<evidence type="ECO:0000256" key="11">
    <source>
        <dbReference type="ARBA" id="ARBA00023136"/>
    </source>
</evidence>
<keyword evidence="10 13" id="KW-1133">Transmembrane helix</keyword>
<keyword evidence="15" id="KW-1185">Reference proteome</keyword>
<comment type="subcellular location">
    <subcellularLocation>
        <location evidence="2">Endoplasmic reticulum membrane</location>
    </subcellularLocation>
</comment>
<dbReference type="Gene3D" id="3.40.1180.10">
    <property type="entry name" value="Decaprenyl diphosphate synthase-like"/>
    <property type="match status" value="1"/>
</dbReference>
<evidence type="ECO:0000256" key="1">
    <source>
        <dbReference type="ARBA" id="ARBA00001946"/>
    </source>
</evidence>
<dbReference type="AlphaFoldDB" id="A0A7J7JR19"/>
<evidence type="ECO:0000256" key="13">
    <source>
        <dbReference type="SAM" id="Phobius"/>
    </source>
</evidence>
<dbReference type="GO" id="GO:1904423">
    <property type="term" value="C:dehydrodolichyl diphosphate synthase complex"/>
    <property type="evidence" value="ECO:0007669"/>
    <property type="project" value="InterPro"/>
</dbReference>
<evidence type="ECO:0000313" key="15">
    <source>
        <dbReference type="Proteomes" id="UP000593567"/>
    </source>
</evidence>
<evidence type="ECO:0000256" key="8">
    <source>
        <dbReference type="ARBA" id="ARBA00022824"/>
    </source>
</evidence>
<dbReference type="EC" id="2.5.1.87" evidence="5"/>
<evidence type="ECO:0000256" key="7">
    <source>
        <dbReference type="ARBA" id="ARBA00022692"/>
    </source>
</evidence>
<dbReference type="PANTHER" id="PTHR21528:SF0">
    <property type="entry name" value="DEHYDRODOLICHYL DIPHOSPHATE SYNTHASE COMPLEX SUBUNIT NUS1"/>
    <property type="match status" value="1"/>
</dbReference>
<dbReference type="OrthoDB" id="19639at2759"/>
<comment type="catalytic activity">
    <reaction evidence="12">
        <text>n isopentenyl diphosphate + (2E,6E)-farnesyl diphosphate = a di-trans,poly-cis-polyprenyl diphosphate + n diphosphate</text>
        <dbReference type="Rhea" id="RHEA:53008"/>
        <dbReference type="Rhea" id="RHEA-COMP:19494"/>
        <dbReference type="ChEBI" id="CHEBI:33019"/>
        <dbReference type="ChEBI" id="CHEBI:128769"/>
        <dbReference type="ChEBI" id="CHEBI:136960"/>
        <dbReference type="ChEBI" id="CHEBI:175763"/>
        <dbReference type="EC" id="2.5.1.87"/>
    </reaction>
</comment>
<dbReference type="SUPFAM" id="SSF64005">
    <property type="entry name" value="Undecaprenyl diphosphate synthase"/>
    <property type="match status" value="1"/>
</dbReference>
<dbReference type="PANTHER" id="PTHR21528">
    <property type="entry name" value="DEHYDRODOLICHYL DIPHOSPHATE SYNTHASE COMPLEX SUBUNIT NUS1"/>
    <property type="match status" value="1"/>
</dbReference>
<evidence type="ECO:0000256" key="6">
    <source>
        <dbReference type="ARBA" id="ARBA00022679"/>
    </source>
</evidence>
<evidence type="ECO:0000256" key="9">
    <source>
        <dbReference type="ARBA" id="ARBA00022842"/>
    </source>
</evidence>
<evidence type="ECO:0000256" key="3">
    <source>
        <dbReference type="ARBA" id="ARBA00004922"/>
    </source>
</evidence>
<protein>
    <recommendedName>
        <fullName evidence="5">ditrans,polycis-polyprenyl diphosphate synthase [(2E,6E)-farnesyldiphosphate specific]</fullName>
        <ecNumber evidence="5">2.5.1.87</ecNumber>
    </recommendedName>
</protein>
<dbReference type="UniPathway" id="UPA00378"/>
<keyword evidence="8" id="KW-0256">Endoplasmic reticulum</keyword>
<feature type="transmembrane region" description="Helical" evidence="13">
    <location>
        <begin position="6"/>
        <end position="25"/>
    </location>
</feature>
<keyword evidence="7 13" id="KW-0812">Transmembrane</keyword>
<dbReference type="GO" id="GO:0045547">
    <property type="term" value="F:ditrans,polycis-polyprenyl diphosphate synthase [(2E,6E)-farnesyl diphosphate specific] activity"/>
    <property type="evidence" value="ECO:0007669"/>
    <property type="project" value="UniProtKB-EC"/>
</dbReference>
<comment type="similarity">
    <text evidence="4">Belongs to the UPP synthase family.</text>
</comment>
<evidence type="ECO:0000256" key="12">
    <source>
        <dbReference type="ARBA" id="ARBA00047353"/>
    </source>
</evidence>
<dbReference type="InterPro" id="IPR036424">
    <property type="entry name" value="UPP_synth-like_sf"/>
</dbReference>
<evidence type="ECO:0000256" key="5">
    <source>
        <dbReference type="ARBA" id="ARBA00012596"/>
    </source>
</evidence>
<dbReference type="GO" id="GO:0005789">
    <property type="term" value="C:endoplasmic reticulum membrane"/>
    <property type="evidence" value="ECO:0007669"/>
    <property type="project" value="UniProtKB-SubCell"/>
</dbReference>
<evidence type="ECO:0000256" key="4">
    <source>
        <dbReference type="ARBA" id="ARBA00005432"/>
    </source>
</evidence>
<proteinExistence type="inferred from homology"/>
<dbReference type="Proteomes" id="UP000593567">
    <property type="component" value="Unassembled WGS sequence"/>
</dbReference>
<keyword evidence="6" id="KW-0808">Transferase</keyword>
<evidence type="ECO:0000256" key="2">
    <source>
        <dbReference type="ARBA" id="ARBA00004586"/>
    </source>
</evidence>
<comment type="pathway">
    <text evidence="3">Protein modification; protein glycosylation.</text>
</comment>
<sequence length="260" mass="28987">MDSHSWLLHICHTVITFVLSIGSYWSSFASKFQFQNVTKGLEWLPTGYYTIPVADELGFPGMKTPFHLGLLALEDTYCLASLALVVSLMYSIGTKHFSVYSKKRLTSLEILDLEKKIRHILSNKLGSSNCPSVSVHNILCPKSTKGEEAVELNVNIVEPGDGTKMLVDVTKHIGHLIRRGQLSTSDVTPDYIDKVLRERVQCPDPDMVLKFGSVPSTCGYLPWQLRLTEIISAPSLRDFGVQKLQAALKVFSKIEGRFGK</sequence>
<keyword evidence="11 13" id="KW-0472">Membrane</keyword>
<keyword evidence="9" id="KW-0460">Magnesium</keyword>
<reference evidence="14" key="1">
    <citation type="submission" date="2020-06" db="EMBL/GenBank/DDBJ databases">
        <title>Draft genome of Bugula neritina, a colonial animal packing powerful symbionts and potential medicines.</title>
        <authorList>
            <person name="Rayko M."/>
        </authorList>
    </citation>
    <scope>NUCLEOTIDE SEQUENCE [LARGE SCALE GENOMIC DNA]</scope>
    <source>
        <strain evidence="14">Kwan_BN1</strain>
    </source>
</reference>
<name>A0A7J7JR19_BUGNE</name>
<evidence type="ECO:0000256" key="10">
    <source>
        <dbReference type="ARBA" id="ARBA00022989"/>
    </source>
</evidence>
<organism evidence="14 15">
    <name type="scientific">Bugula neritina</name>
    <name type="common">Brown bryozoan</name>
    <name type="synonym">Sertularia neritina</name>
    <dbReference type="NCBI Taxonomy" id="10212"/>
    <lineage>
        <taxon>Eukaryota</taxon>
        <taxon>Metazoa</taxon>
        <taxon>Spiralia</taxon>
        <taxon>Lophotrochozoa</taxon>
        <taxon>Bryozoa</taxon>
        <taxon>Gymnolaemata</taxon>
        <taxon>Cheilostomatida</taxon>
        <taxon>Flustrina</taxon>
        <taxon>Buguloidea</taxon>
        <taxon>Bugulidae</taxon>
        <taxon>Bugula</taxon>
    </lineage>
</organism>